<organism evidence="3 4">
    <name type="scientific">Nostoc minutum NIES-26</name>
    <dbReference type="NCBI Taxonomy" id="1844469"/>
    <lineage>
        <taxon>Bacteria</taxon>
        <taxon>Bacillati</taxon>
        <taxon>Cyanobacteriota</taxon>
        <taxon>Cyanophyceae</taxon>
        <taxon>Nostocales</taxon>
        <taxon>Nostocaceae</taxon>
        <taxon>Nostoc</taxon>
    </lineage>
</organism>
<dbReference type="GO" id="GO:0009103">
    <property type="term" value="P:lipopolysaccharide biosynthetic process"/>
    <property type="evidence" value="ECO:0007669"/>
    <property type="project" value="TreeGrafter"/>
</dbReference>
<reference evidence="3" key="1">
    <citation type="submission" date="2016-04" db="EMBL/GenBank/DDBJ databases">
        <authorList>
            <person name="Tabuchi Yagui T.R."/>
        </authorList>
    </citation>
    <scope>NUCLEOTIDE SEQUENCE [LARGE SCALE GENOMIC DNA]</scope>
    <source>
        <strain evidence="3">NIES-26</strain>
    </source>
</reference>
<dbReference type="PANTHER" id="PTHR46401">
    <property type="entry name" value="GLYCOSYLTRANSFERASE WBBK-RELATED"/>
    <property type="match status" value="1"/>
</dbReference>
<keyword evidence="4" id="KW-1185">Reference proteome</keyword>
<dbReference type="EMBL" id="LXQD01000314">
    <property type="protein sequence ID" value="RCJ25518.1"/>
    <property type="molecule type" value="Genomic_DNA"/>
</dbReference>
<keyword evidence="1" id="KW-0808">Transferase</keyword>
<dbReference type="AlphaFoldDB" id="A0A367QMV0"/>
<name>A0A367QMV0_9NOSO</name>
<feature type="domain" description="Glycosyl transferase family 1" evidence="2">
    <location>
        <begin position="169"/>
        <end position="330"/>
    </location>
</feature>
<sequence>MSNLKVAFAPWYTKENPYQIQLYENLTSLGVKIEPTNCSTLYLLSTIKQSKVHILHLHWLDHFFLTRTNKLKSFLKLILFISQLFILRLMNIKIIWTVHNVKNHQNKHLGLDRLGSILVSRLAHGLIVHSKSAKNEILKVFNIRQDKKIFIVPHGNYIDVYKNKISQIEARKCLNIPDSSLVLLFFGLIHPYKGVLDLTKALKQLNYEDVCLVIAGKPCNEVMAKHLAQEAEDNKKIKFISGLVPDEQVQVYMNACDVVVLPYKEFLTSGAVILAMSFGKACVAPRKGCINEVLDDTGSFLYNPDIEDGLLQALNSVLQKRDYLSNMGIHNYKLANQWNWNYVAQKTLNVYQNYLSF</sequence>
<dbReference type="SUPFAM" id="SSF53756">
    <property type="entry name" value="UDP-Glycosyltransferase/glycogen phosphorylase"/>
    <property type="match status" value="1"/>
</dbReference>
<dbReference type="InterPro" id="IPR001296">
    <property type="entry name" value="Glyco_trans_1"/>
</dbReference>
<accession>A0A367QMV0</accession>
<evidence type="ECO:0000313" key="4">
    <source>
        <dbReference type="Proteomes" id="UP000252107"/>
    </source>
</evidence>
<dbReference type="Proteomes" id="UP000252107">
    <property type="component" value="Unassembled WGS sequence"/>
</dbReference>
<dbReference type="CDD" id="cd03801">
    <property type="entry name" value="GT4_PimA-like"/>
    <property type="match status" value="1"/>
</dbReference>
<evidence type="ECO:0000256" key="1">
    <source>
        <dbReference type="ARBA" id="ARBA00022679"/>
    </source>
</evidence>
<comment type="caution">
    <text evidence="3">The sequence shown here is derived from an EMBL/GenBank/DDBJ whole genome shotgun (WGS) entry which is preliminary data.</text>
</comment>
<dbReference type="Gene3D" id="3.40.50.2000">
    <property type="entry name" value="Glycogen Phosphorylase B"/>
    <property type="match status" value="2"/>
</dbReference>
<protein>
    <recommendedName>
        <fullName evidence="2">Glycosyl transferase family 1 domain-containing protein</fullName>
    </recommendedName>
</protein>
<gene>
    <name evidence="3" type="ORF">A6770_27685</name>
</gene>
<evidence type="ECO:0000313" key="3">
    <source>
        <dbReference type="EMBL" id="RCJ25518.1"/>
    </source>
</evidence>
<dbReference type="PANTHER" id="PTHR46401:SF2">
    <property type="entry name" value="GLYCOSYLTRANSFERASE WBBK-RELATED"/>
    <property type="match status" value="1"/>
</dbReference>
<dbReference type="Pfam" id="PF00534">
    <property type="entry name" value="Glycos_transf_1"/>
    <property type="match status" value="1"/>
</dbReference>
<proteinExistence type="predicted"/>
<evidence type="ECO:0000259" key="2">
    <source>
        <dbReference type="Pfam" id="PF00534"/>
    </source>
</evidence>
<dbReference type="GO" id="GO:0016757">
    <property type="term" value="F:glycosyltransferase activity"/>
    <property type="evidence" value="ECO:0007669"/>
    <property type="project" value="InterPro"/>
</dbReference>